<evidence type="ECO:0000313" key="3">
    <source>
        <dbReference type="Proteomes" id="UP000887159"/>
    </source>
</evidence>
<comment type="caution">
    <text evidence="2">The sequence shown here is derived from an EMBL/GenBank/DDBJ whole genome shotgun (WGS) entry which is preliminary data.</text>
</comment>
<evidence type="ECO:0000256" key="1">
    <source>
        <dbReference type="SAM" id="MobiDB-lite"/>
    </source>
</evidence>
<proteinExistence type="predicted"/>
<dbReference type="Proteomes" id="UP000887159">
    <property type="component" value="Unassembled WGS sequence"/>
</dbReference>
<dbReference type="EMBL" id="BMAU01021338">
    <property type="protein sequence ID" value="GFY16466.1"/>
    <property type="molecule type" value="Genomic_DNA"/>
</dbReference>
<accession>A0A8X6SN01</accession>
<name>A0A8X6SN01_TRICX</name>
<feature type="region of interest" description="Disordered" evidence="1">
    <location>
        <begin position="1"/>
        <end position="23"/>
    </location>
</feature>
<reference evidence="2" key="1">
    <citation type="submission" date="2020-08" db="EMBL/GenBank/DDBJ databases">
        <title>Multicomponent nature underlies the extraordinary mechanical properties of spider dragline silk.</title>
        <authorList>
            <person name="Kono N."/>
            <person name="Nakamura H."/>
            <person name="Mori M."/>
            <person name="Yoshida Y."/>
            <person name="Ohtoshi R."/>
            <person name="Malay A.D."/>
            <person name="Moran D.A.P."/>
            <person name="Tomita M."/>
            <person name="Numata K."/>
            <person name="Arakawa K."/>
        </authorList>
    </citation>
    <scope>NUCLEOTIDE SEQUENCE</scope>
</reference>
<dbReference type="AlphaFoldDB" id="A0A8X6SN01"/>
<gene>
    <name evidence="2" type="ORF">TNCV_2351091</name>
</gene>
<sequence length="73" mass="8150">MVRDDMGSRQQEHSKAMRNRMPDVENAKVAVDLKTPIPQELLSCDSPVVKILDHGRHVMSSNPVSLNTRRVGA</sequence>
<evidence type="ECO:0000313" key="2">
    <source>
        <dbReference type="EMBL" id="GFY16466.1"/>
    </source>
</evidence>
<protein>
    <submittedName>
        <fullName evidence="2">Uncharacterized protein</fullName>
    </submittedName>
</protein>
<keyword evidence="3" id="KW-1185">Reference proteome</keyword>
<organism evidence="2 3">
    <name type="scientific">Trichonephila clavipes</name>
    <name type="common">Golden silk orbweaver</name>
    <name type="synonym">Nephila clavipes</name>
    <dbReference type="NCBI Taxonomy" id="2585209"/>
    <lineage>
        <taxon>Eukaryota</taxon>
        <taxon>Metazoa</taxon>
        <taxon>Ecdysozoa</taxon>
        <taxon>Arthropoda</taxon>
        <taxon>Chelicerata</taxon>
        <taxon>Arachnida</taxon>
        <taxon>Araneae</taxon>
        <taxon>Araneomorphae</taxon>
        <taxon>Entelegynae</taxon>
        <taxon>Araneoidea</taxon>
        <taxon>Nephilidae</taxon>
        <taxon>Trichonephila</taxon>
    </lineage>
</organism>